<protein>
    <recommendedName>
        <fullName evidence="3">Secreted protein</fullName>
    </recommendedName>
</protein>
<evidence type="ECO:0008006" key="3">
    <source>
        <dbReference type="Google" id="ProtNLM"/>
    </source>
</evidence>
<dbReference type="AlphaFoldDB" id="A0A212K3F5"/>
<evidence type="ECO:0000313" key="2">
    <source>
        <dbReference type="EMBL" id="SBW06172.1"/>
    </source>
</evidence>
<evidence type="ECO:0000256" key="1">
    <source>
        <dbReference type="SAM" id="SignalP"/>
    </source>
</evidence>
<feature type="chain" id="PRO_5012894384" description="Secreted protein" evidence="1">
    <location>
        <begin position="20"/>
        <end position="86"/>
    </location>
</feature>
<accession>A0A212K3F5</accession>
<name>A0A212K3F5_9FIRM</name>
<dbReference type="EMBL" id="FLUN01000001">
    <property type="protein sequence ID" value="SBW06172.1"/>
    <property type="molecule type" value="Genomic_DNA"/>
</dbReference>
<feature type="signal peptide" evidence="1">
    <location>
        <begin position="1"/>
        <end position="19"/>
    </location>
</feature>
<sequence>MPFIKPSLAILLVVRPVGAMPSSCPIIHFFDFPTNNIPRFIKVFPDLYVAISQNVLCTILLQQPGSVSRGVFGDKTCFCMFSRAFC</sequence>
<gene>
    <name evidence="2" type="ORF">KL86CLO1_12127</name>
</gene>
<keyword evidence="1" id="KW-0732">Signal</keyword>
<proteinExistence type="predicted"/>
<reference evidence="2" key="1">
    <citation type="submission" date="2016-04" db="EMBL/GenBank/DDBJ databases">
        <authorList>
            <person name="Evans L.H."/>
            <person name="Alamgir A."/>
            <person name="Owens N."/>
            <person name="Weber N.D."/>
            <person name="Virtaneva K."/>
            <person name="Barbian K."/>
            <person name="Babar A."/>
            <person name="Rosenke K."/>
        </authorList>
    </citation>
    <scope>NUCLEOTIDE SEQUENCE</scope>
    <source>
        <strain evidence="2">86</strain>
    </source>
</reference>
<organism evidence="2">
    <name type="scientific">uncultured Eubacteriales bacterium</name>
    <dbReference type="NCBI Taxonomy" id="172733"/>
    <lineage>
        <taxon>Bacteria</taxon>
        <taxon>Bacillati</taxon>
        <taxon>Bacillota</taxon>
        <taxon>Clostridia</taxon>
        <taxon>Eubacteriales</taxon>
        <taxon>environmental samples</taxon>
    </lineage>
</organism>